<keyword evidence="5" id="KW-0464">Manganese</keyword>
<evidence type="ECO:0000313" key="10">
    <source>
        <dbReference type="EMBL" id="KAL5108774.1"/>
    </source>
</evidence>
<dbReference type="InterPro" id="IPR050341">
    <property type="entry name" value="PP1_catalytic_subunit"/>
</dbReference>
<keyword evidence="3 8" id="KW-0378">Hydrolase</keyword>
<comment type="cofactor">
    <cofactor evidence="1">
        <name>Mn(2+)</name>
        <dbReference type="ChEBI" id="CHEBI:29035"/>
    </cofactor>
</comment>
<dbReference type="InterPro" id="IPR029052">
    <property type="entry name" value="Metallo-depent_PP-like"/>
</dbReference>
<dbReference type="Proteomes" id="UP001651158">
    <property type="component" value="Unassembled WGS sequence"/>
</dbReference>
<sequence>MARQPSGLNDVTTTEELHHLLDSLIHKLLRGINDPGKYVDVAREHIEVVCSNVVNKLMDEPMMLELECPIAIVGDVHGQFIDLLRIFDRIGLPSEQKYLCLGDYVDRGPQSVEITTLLLAYKLRYPHNIFLLRGNHECERMCKSYGFEREIIQRYNDPSVLNNFTFVFNHMPIAAIIEKKLFCTHGGISKVLLQPDVTDLRAAVNEIRRPVDVPSIGLMCDLLWSDPMPASNPPPSGWETSPRGCSYRFGYDVMNAFLVKYGIKNIIRAHQYFHDGAKVINNKLVSIFSAPNYMNMFGNRGVAAKLEKYEDGFKTKVEFFDPANIEYAIPFMV</sequence>
<evidence type="ECO:0000256" key="2">
    <source>
        <dbReference type="ARBA" id="ARBA00022723"/>
    </source>
</evidence>
<dbReference type="PANTHER" id="PTHR11668">
    <property type="entry name" value="SERINE/THREONINE PROTEIN PHOSPHATASE"/>
    <property type="match status" value="1"/>
</dbReference>
<name>A0ABR4QH37_9CEST</name>
<gene>
    <name evidence="10" type="ORF">TcWFU_003780</name>
</gene>
<dbReference type="InterPro" id="IPR006186">
    <property type="entry name" value="Ser/Thr-sp_prot-phosphatase"/>
</dbReference>
<dbReference type="Gene3D" id="3.60.21.10">
    <property type="match status" value="1"/>
</dbReference>
<dbReference type="EMBL" id="JAKROA010000003">
    <property type="protein sequence ID" value="KAL5108774.1"/>
    <property type="molecule type" value="Genomic_DNA"/>
</dbReference>
<dbReference type="PANTHER" id="PTHR11668:SF300">
    <property type="entry name" value="SERINE_THREONINE-PROTEIN PHOSPHATASE"/>
    <property type="match status" value="1"/>
</dbReference>
<evidence type="ECO:0000256" key="6">
    <source>
        <dbReference type="ARBA" id="ARBA00047761"/>
    </source>
</evidence>
<keyword evidence="11" id="KW-1185">Reference proteome</keyword>
<dbReference type="InterPro" id="IPR031675">
    <property type="entry name" value="STPPase_N"/>
</dbReference>
<dbReference type="SMART" id="SM00156">
    <property type="entry name" value="PP2Ac"/>
    <property type="match status" value="1"/>
</dbReference>
<protein>
    <recommendedName>
        <fullName evidence="8">Serine/threonine-protein phosphatase</fullName>
        <ecNumber evidence="8">3.1.3.16</ecNumber>
    </recommendedName>
</protein>
<accession>A0ABR4QH37</accession>
<reference evidence="10 11" key="1">
    <citation type="journal article" date="2022" name="Front. Cell. Infect. Microbiol.">
        <title>The Genomes of Two Strains of Taenia crassiceps the Animal Model for the Study of Human Cysticercosis.</title>
        <authorList>
            <person name="Bobes R.J."/>
            <person name="Estrada K."/>
            <person name="Rios-Valencia D.G."/>
            <person name="Calderon-Gallegos A."/>
            <person name="de la Torre P."/>
            <person name="Carrero J.C."/>
            <person name="Sanchez-Flores A."/>
            <person name="Laclette J.P."/>
        </authorList>
    </citation>
    <scope>NUCLEOTIDE SEQUENCE [LARGE SCALE GENOMIC DNA]</scope>
    <source>
        <strain evidence="10">WFUcys</strain>
    </source>
</reference>
<dbReference type="Pfam" id="PF00149">
    <property type="entry name" value="Metallophos"/>
    <property type="match status" value="1"/>
</dbReference>
<keyword evidence="4" id="KW-0904">Protein phosphatase</keyword>
<comment type="caution">
    <text evidence="10">The sequence shown here is derived from an EMBL/GenBank/DDBJ whole genome shotgun (WGS) entry which is preliminary data.</text>
</comment>
<dbReference type="EC" id="3.1.3.16" evidence="8"/>
<organism evidence="10 11">
    <name type="scientific">Taenia crassiceps</name>
    <dbReference type="NCBI Taxonomy" id="6207"/>
    <lineage>
        <taxon>Eukaryota</taxon>
        <taxon>Metazoa</taxon>
        <taxon>Spiralia</taxon>
        <taxon>Lophotrochozoa</taxon>
        <taxon>Platyhelminthes</taxon>
        <taxon>Cestoda</taxon>
        <taxon>Eucestoda</taxon>
        <taxon>Cyclophyllidea</taxon>
        <taxon>Taeniidae</taxon>
        <taxon>Taenia</taxon>
    </lineage>
</organism>
<evidence type="ECO:0000256" key="4">
    <source>
        <dbReference type="ARBA" id="ARBA00022912"/>
    </source>
</evidence>
<dbReference type="Pfam" id="PF16891">
    <property type="entry name" value="STPPase_N"/>
    <property type="match status" value="1"/>
</dbReference>
<proteinExistence type="inferred from homology"/>
<comment type="catalytic activity">
    <reaction evidence="6">
        <text>O-phospho-L-seryl-[protein] + H2O = L-seryl-[protein] + phosphate</text>
        <dbReference type="Rhea" id="RHEA:20629"/>
        <dbReference type="Rhea" id="RHEA-COMP:9863"/>
        <dbReference type="Rhea" id="RHEA-COMP:11604"/>
        <dbReference type="ChEBI" id="CHEBI:15377"/>
        <dbReference type="ChEBI" id="CHEBI:29999"/>
        <dbReference type="ChEBI" id="CHEBI:43474"/>
        <dbReference type="ChEBI" id="CHEBI:83421"/>
        <dbReference type="EC" id="3.1.3.16"/>
    </reaction>
</comment>
<evidence type="ECO:0000256" key="8">
    <source>
        <dbReference type="RuleBase" id="RU004273"/>
    </source>
</evidence>
<evidence type="ECO:0000256" key="7">
    <source>
        <dbReference type="ARBA" id="ARBA00048336"/>
    </source>
</evidence>
<evidence type="ECO:0000256" key="3">
    <source>
        <dbReference type="ARBA" id="ARBA00022801"/>
    </source>
</evidence>
<feature type="domain" description="Serine/threonine specific protein phosphatases" evidence="9">
    <location>
        <begin position="132"/>
        <end position="137"/>
    </location>
</feature>
<evidence type="ECO:0000256" key="5">
    <source>
        <dbReference type="ARBA" id="ARBA00023211"/>
    </source>
</evidence>
<dbReference type="SUPFAM" id="SSF56300">
    <property type="entry name" value="Metallo-dependent phosphatases"/>
    <property type="match status" value="1"/>
</dbReference>
<evidence type="ECO:0000313" key="11">
    <source>
        <dbReference type="Proteomes" id="UP001651158"/>
    </source>
</evidence>
<dbReference type="PRINTS" id="PR00114">
    <property type="entry name" value="STPHPHTASE"/>
</dbReference>
<comment type="similarity">
    <text evidence="8">Belongs to the PPP phosphatase family.</text>
</comment>
<dbReference type="InterPro" id="IPR004843">
    <property type="entry name" value="Calcineurin-like_PHP"/>
</dbReference>
<comment type="catalytic activity">
    <reaction evidence="7 8">
        <text>O-phospho-L-threonyl-[protein] + H2O = L-threonyl-[protein] + phosphate</text>
        <dbReference type="Rhea" id="RHEA:47004"/>
        <dbReference type="Rhea" id="RHEA-COMP:11060"/>
        <dbReference type="Rhea" id="RHEA-COMP:11605"/>
        <dbReference type="ChEBI" id="CHEBI:15377"/>
        <dbReference type="ChEBI" id="CHEBI:30013"/>
        <dbReference type="ChEBI" id="CHEBI:43474"/>
        <dbReference type="ChEBI" id="CHEBI:61977"/>
        <dbReference type="EC" id="3.1.3.16"/>
    </reaction>
</comment>
<evidence type="ECO:0000256" key="1">
    <source>
        <dbReference type="ARBA" id="ARBA00001936"/>
    </source>
</evidence>
<keyword evidence="2" id="KW-0479">Metal-binding</keyword>
<evidence type="ECO:0000259" key="9">
    <source>
        <dbReference type="PROSITE" id="PS00125"/>
    </source>
</evidence>
<dbReference type="PROSITE" id="PS00125">
    <property type="entry name" value="SER_THR_PHOSPHATASE"/>
    <property type="match status" value="1"/>
</dbReference>